<dbReference type="InterPro" id="IPR033690">
    <property type="entry name" value="Adenylat_kinase_CS"/>
</dbReference>
<dbReference type="EMBL" id="NCKW01009537">
    <property type="protein sequence ID" value="POM66756.1"/>
    <property type="molecule type" value="Genomic_DNA"/>
</dbReference>
<dbReference type="PANTHER" id="PTHR23359">
    <property type="entry name" value="NUCLEOTIDE KINASE"/>
    <property type="match status" value="1"/>
</dbReference>
<dbReference type="InterPro" id="IPR036193">
    <property type="entry name" value="ADK_active_lid_dom_sf"/>
</dbReference>
<dbReference type="Gene3D" id="3.40.50.300">
    <property type="entry name" value="P-loop containing nucleotide triphosphate hydrolases"/>
    <property type="match status" value="2"/>
</dbReference>
<sequence length="937" mass="103163">MEFSVRQCVEADEAAVELLQAPESKIRRKLFGLTHAGALIETSQVTLCVEVPQSIEAATTEEPSSTSHGTLAGFASFDDQIPAALARWPEVRDYLKKRLLFGKPHGCLLLMAFRYDPIVGSERKILTALLQQLFKIRPELGGVVLAVHVGVDVEELGVFSQTFSCYDAVGLSTGGLLMFYRAVRTDYNPSVYVRQPLLNETEAEQLQAMVKKNEESKRHSAHTWFDPATDPTRLLTNQDEHRACFVAQCVDTQQPCGLLACTDSIDMDKVDGYARLFSDIYRRANSMPDDIPTPNPESPDTLSSSNITPPPGSTSIAPAPPQTNSLVRPTDGPPNIIVLGPTGAGKITQSKRLVQEFGVVHVSSGALLRDAMNDESGKYSDLMSIMNAGDLVPDDVVQDLVLNRLTQPDCKARGWLLEGFPRTDTQARVLTSHGAKPDVVAILELSDDDANQREMVRDSEMVANTSTAPLGRRIALYREHREEVRQNFVKISTVVHVDAAKSYETTTRKLVHEVYRARGSRGPLRVRNPPRLIITGAPASGKGTQCELLVRALHVVHLSTGDMLRQAIRDGTSLGKRAQGYMDGGQLVPDELIVGVVLERLEQPDCKARGWLLDGFPRTEAQAQALLAARTIPDCVLALDVPDDEVVKRIAGRRLDPETGKTYHVDFNPPPPEVADRLVQRSDDTEETVRTRLEQFHAHSKAVIASLGGVCELIQADGTRSVDEVAEQLVGGAERCLLRNNAAVVSLFSMIPAYHTRAPLFLVNVFEHFKEKDCLLLCLPESCNRPVLTSGFRSVRGDPSVSTIARLKQQDEEENAAAATQKPKHKHEKPKFSLLYAFHRDELPFLVNFTLDLGTNDEVQHRQAEPVIVKGMGVKGFGLTVRAWTNKCVELLGFGGKKEKKIKPQEAESRPRAATSERANPSCDDHADDKAGRNTIH</sequence>
<dbReference type="SUPFAM" id="SSF52540">
    <property type="entry name" value="P-loop containing nucleoside triphosphate hydrolases"/>
    <property type="match status" value="2"/>
</dbReference>
<dbReference type="NCBIfam" id="TIGR01351">
    <property type="entry name" value="adk"/>
    <property type="match status" value="1"/>
</dbReference>
<accession>A0A2P4XMG7</accession>
<feature type="compositionally biased region" description="Basic and acidic residues" evidence="5">
    <location>
        <begin position="923"/>
        <end position="937"/>
    </location>
</feature>
<feature type="compositionally biased region" description="Polar residues" evidence="5">
    <location>
        <begin position="298"/>
        <end position="307"/>
    </location>
</feature>
<dbReference type="AlphaFoldDB" id="A0A2P4XMG7"/>
<dbReference type="PROSITE" id="PS00113">
    <property type="entry name" value="ADENYLATE_KINASE"/>
    <property type="match status" value="1"/>
</dbReference>
<dbReference type="SUPFAM" id="SSF57774">
    <property type="entry name" value="Microbial and mitochondrial ADK, insert 'zinc finger' domain"/>
    <property type="match status" value="1"/>
</dbReference>
<dbReference type="CDD" id="cd01428">
    <property type="entry name" value="ADK"/>
    <property type="match status" value="2"/>
</dbReference>
<proteinExistence type="inferred from homology"/>
<organism evidence="6 7">
    <name type="scientific">Phytophthora palmivora</name>
    <dbReference type="NCBI Taxonomy" id="4796"/>
    <lineage>
        <taxon>Eukaryota</taxon>
        <taxon>Sar</taxon>
        <taxon>Stramenopiles</taxon>
        <taxon>Oomycota</taxon>
        <taxon>Peronosporomycetes</taxon>
        <taxon>Peronosporales</taxon>
        <taxon>Peronosporaceae</taxon>
        <taxon>Phytophthora</taxon>
    </lineage>
</organism>
<feature type="compositionally biased region" description="Basic and acidic residues" evidence="5">
    <location>
        <begin position="902"/>
        <end position="911"/>
    </location>
</feature>
<keyword evidence="3" id="KW-0547">Nucleotide-binding</keyword>
<feature type="region of interest" description="Disordered" evidence="5">
    <location>
        <begin position="899"/>
        <end position="937"/>
    </location>
</feature>
<dbReference type="Proteomes" id="UP000237271">
    <property type="component" value="Unassembled WGS sequence"/>
</dbReference>
<dbReference type="OrthoDB" id="439792at2759"/>
<keyword evidence="7" id="KW-1185">Reference proteome</keyword>
<evidence type="ECO:0000256" key="1">
    <source>
        <dbReference type="ARBA" id="ARBA00007220"/>
    </source>
</evidence>
<evidence type="ECO:0000256" key="4">
    <source>
        <dbReference type="ARBA" id="ARBA00022777"/>
    </source>
</evidence>
<dbReference type="InterPro" id="IPR027417">
    <property type="entry name" value="P-loop_NTPase"/>
</dbReference>
<comment type="similarity">
    <text evidence="1">Belongs to the adenylate kinase family.</text>
</comment>
<feature type="region of interest" description="Disordered" evidence="5">
    <location>
        <begin position="809"/>
        <end position="828"/>
    </location>
</feature>
<evidence type="ECO:0000256" key="2">
    <source>
        <dbReference type="ARBA" id="ARBA00022679"/>
    </source>
</evidence>
<evidence type="ECO:0000313" key="7">
    <source>
        <dbReference type="Proteomes" id="UP000237271"/>
    </source>
</evidence>
<dbReference type="InterPro" id="IPR000850">
    <property type="entry name" value="Adenylat/UMP-CMP_kin"/>
</dbReference>
<feature type="region of interest" description="Disordered" evidence="5">
    <location>
        <begin position="285"/>
        <end position="334"/>
    </location>
</feature>
<dbReference type="GO" id="GO:0005524">
    <property type="term" value="F:ATP binding"/>
    <property type="evidence" value="ECO:0007669"/>
    <property type="project" value="InterPro"/>
</dbReference>
<reference evidence="6 7" key="1">
    <citation type="journal article" date="2017" name="Genome Biol. Evol.">
        <title>Phytophthora megakarya and P. palmivora, closely related causal agents of cacao black pod rot, underwent increases in genome sizes and gene numbers by different mechanisms.</title>
        <authorList>
            <person name="Ali S.S."/>
            <person name="Shao J."/>
            <person name="Lary D.J."/>
            <person name="Kronmiller B."/>
            <person name="Shen D."/>
            <person name="Strem M.D."/>
            <person name="Amoako-Attah I."/>
            <person name="Akrofi A.Y."/>
            <person name="Begoude B.A."/>
            <person name="Ten Hoopen G.M."/>
            <person name="Coulibaly K."/>
            <person name="Kebe B.I."/>
            <person name="Melnick R.L."/>
            <person name="Guiltinan M.J."/>
            <person name="Tyler B.M."/>
            <person name="Meinhardt L.W."/>
            <person name="Bailey B.A."/>
        </authorList>
    </citation>
    <scope>NUCLEOTIDE SEQUENCE [LARGE SCALE GENOMIC DNA]</scope>
    <source>
        <strain evidence="7">sbr112.9</strain>
    </source>
</reference>
<evidence type="ECO:0000313" key="6">
    <source>
        <dbReference type="EMBL" id="POM66756.1"/>
    </source>
</evidence>
<dbReference type="GO" id="GO:0004017">
    <property type="term" value="F:AMP kinase activity"/>
    <property type="evidence" value="ECO:0007669"/>
    <property type="project" value="InterPro"/>
</dbReference>
<keyword evidence="2" id="KW-0808">Transferase</keyword>
<dbReference type="InterPro" id="IPR006259">
    <property type="entry name" value="Adenyl_kin_sub"/>
</dbReference>
<keyword evidence="4 6" id="KW-0418">Kinase</keyword>
<comment type="caution">
    <text evidence="6">The sequence shown here is derived from an EMBL/GenBank/DDBJ whole genome shotgun (WGS) entry which is preliminary data.</text>
</comment>
<evidence type="ECO:0000256" key="3">
    <source>
        <dbReference type="ARBA" id="ARBA00022741"/>
    </source>
</evidence>
<dbReference type="HAMAP" id="MF_00235">
    <property type="entry name" value="Adenylate_kinase_Adk"/>
    <property type="match status" value="2"/>
</dbReference>
<evidence type="ECO:0000256" key="5">
    <source>
        <dbReference type="SAM" id="MobiDB-lite"/>
    </source>
</evidence>
<dbReference type="PRINTS" id="PR00094">
    <property type="entry name" value="ADENYLTKNASE"/>
</dbReference>
<name>A0A2P4XMG7_9STRA</name>
<dbReference type="Pfam" id="PF00406">
    <property type="entry name" value="ADK"/>
    <property type="match status" value="2"/>
</dbReference>
<protein>
    <submittedName>
        <fullName evidence="6">Adenylate kinase</fullName>
    </submittedName>
</protein>
<gene>
    <name evidence="6" type="ORF">PHPALM_17326</name>
</gene>